<keyword evidence="10" id="KW-1185">Reference proteome</keyword>
<evidence type="ECO:0000313" key="10">
    <source>
        <dbReference type="Proteomes" id="UP000184231"/>
    </source>
</evidence>
<reference evidence="9 10" key="1">
    <citation type="submission" date="2016-11" db="EMBL/GenBank/DDBJ databases">
        <authorList>
            <person name="Jaros S."/>
            <person name="Januszkiewicz K."/>
            <person name="Wedrychowicz H."/>
        </authorList>
    </citation>
    <scope>NUCLEOTIDE SEQUENCE [LARGE SCALE GENOMIC DNA]</scope>
    <source>
        <strain evidence="9 10">CGMCC 1.8863</strain>
    </source>
</reference>
<dbReference type="AlphaFoldDB" id="A0A1M6MCV7"/>
<protein>
    <submittedName>
        <fullName evidence="9">Starch-binding associating with outer membrane</fullName>
    </submittedName>
</protein>
<evidence type="ECO:0000259" key="7">
    <source>
        <dbReference type="Pfam" id="PF07980"/>
    </source>
</evidence>
<name>A0A1M6MCV7_9FLAO</name>
<feature type="domain" description="RagB/SusD" evidence="7">
    <location>
        <begin position="264"/>
        <end position="551"/>
    </location>
</feature>
<comment type="similarity">
    <text evidence="2">Belongs to the SusD family.</text>
</comment>
<dbReference type="STRING" id="558155.SAMN04487911_14012"/>
<dbReference type="GO" id="GO:0009279">
    <property type="term" value="C:cell outer membrane"/>
    <property type="evidence" value="ECO:0007669"/>
    <property type="project" value="UniProtKB-SubCell"/>
</dbReference>
<sequence length="551" mass="61636">MKKIIFALSMLGTLFTSCSDDFLEKEPFGELTDQQVVLPENIEPLVISAYSILNGQGNEASNAFNSPASNWSFGDVLSDDAYKGGGGTGDQNQIHRMEIYTTDSQIKDVEQKWSVLYEGVNRANTVLKALKNTTEFDEGTKNQRIAEMHFLRGHFYFELKKIYNRISFIDEDGNYFSNTMITPEEVWGKIEDDFNAAFNVLPETQTDPGRPTKWAAKAYLCKTYIFQQKWTEANAAADEVITNGGYSLMSNFNEVFLPENDNGPEVVFAIQYSINDGSPSNYNGSIGDRLMPPGGPRYPQYGFLRPSQNLVNAYKTNALGAPLLDNIDVTATDNVDPRLDIVVGRPGVPYKDLGINYEENWARDLATYGPYGPKKRVISANDPNYLPSWPYVTAANYYIIRYADVLLWKAEAAIALGNLEEGRTYINLIRERAQNGAYIQNLDGTADAANYLIATYDTPFNSPEAAVTALRTERRLEMAHEGHRFFDLVRWGIAAEVINTYLEKEKIERGYLTGAAFVEGKHEYMPIPQGQIDSGGTDDNGKPLTTQNPGY</sequence>
<evidence type="ECO:0000259" key="8">
    <source>
        <dbReference type="Pfam" id="PF14322"/>
    </source>
</evidence>
<dbReference type="Gene3D" id="1.25.40.390">
    <property type="match status" value="1"/>
</dbReference>
<feature type="domain" description="SusD-like N-terminal" evidence="8">
    <location>
        <begin position="21"/>
        <end position="224"/>
    </location>
</feature>
<keyword evidence="4" id="KW-0472">Membrane</keyword>
<dbReference type="PROSITE" id="PS51257">
    <property type="entry name" value="PROKAR_LIPOPROTEIN"/>
    <property type="match status" value="1"/>
</dbReference>
<evidence type="ECO:0000256" key="2">
    <source>
        <dbReference type="ARBA" id="ARBA00006275"/>
    </source>
</evidence>
<proteinExistence type="inferred from homology"/>
<dbReference type="InterPro" id="IPR033985">
    <property type="entry name" value="SusD-like_N"/>
</dbReference>
<dbReference type="SUPFAM" id="SSF48452">
    <property type="entry name" value="TPR-like"/>
    <property type="match status" value="1"/>
</dbReference>
<keyword evidence="3" id="KW-0732">Signal</keyword>
<feature type="region of interest" description="Disordered" evidence="6">
    <location>
        <begin position="527"/>
        <end position="551"/>
    </location>
</feature>
<dbReference type="OrthoDB" id="5694214at2"/>
<dbReference type="EMBL" id="FQYX01000040">
    <property type="protein sequence ID" value="SHJ81219.1"/>
    <property type="molecule type" value="Genomic_DNA"/>
</dbReference>
<keyword evidence="5" id="KW-0998">Cell outer membrane</keyword>
<evidence type="ECO:0000256" key="6">
    <source>
        <dbReference type="SAM" id="MobiDB-lite"/>
    </source>
</evidence>
<evidence type="ECO:0000256" key="1">
    <source>
        <dbReference type="ARBA" id="ARBA00004442"/>
    </source>
</evidence>
<evidence type="ECO:0000256" key="3">
    <source>
        <dbReference type="ARBA" id="ARBA00022729"/>
    </source>
</evidence>
<evidence type="ECO:0000256" key="5">
    <source>
        <dbReference type="ARBA" id="ARBA00023237"/>
    </source>
</evidence>
<comment type="subcellular location">
    <subcellularLocation>
        <location evidence="1">Cell outer membrane</location>
    </subcellularLocation>
</comment>
<dbReference type="RefSeq" id="WP_072765835.1">
    <property type="nucleotide sequence ID" value="NZ_FQYX01000040.1"/>
</dbReference>
<organism evidence="9 10">
    <name type="scientific">Arenibacter nanhaiticus</name>
    <dbReference type="NCBI Taxonomy" id="558155"/>
    <lineage>
        <taxon>Bacteria</taxon>
        <taxon>Pseudomonadati</taxon>
        <taxon>Bacteroidota</taxon>
        <taxon>Flavobacteriia</taxon>
        <taxon>Flavobacteriales</taxon>
        <taxon>Flavobacteriaceae</taxon>
        <taxon>Arenibacter</taxon>
    </lineage>
</organism>
<accession>A0A1M6MCV7</accession>
<dbReference type="InterPro" id="IPR012944">
    <property type="entry name" value="SusD_RagB_dom"/>
</dbReference>
<evidence type="ECO:0000313" key="9">
    <source>
        <dbReference type="EMBL" id="SHJ81219.1"/>
    </source>
</evidence>
<dbReference type="InterPro" id="IPR011990">
    <property type="entry name" value="TPR-like_helical_dom_sf"/>
</dbReference>
<evidence type="ECO:0000256" key="4">
    <source>
        <dbReference type="ARBA" id="ARBA00023136"/>
    </source>
</evidence>
<dbReference type="Proteomes" id="UP000184231">
    <property type="component" value="Unassembled WGS sequence"/>
</dbReference>
<gene>
    <name evidence="9" type="ORF">SAMN04487911_14012</name>
</gene>
<dbReference type="Pfam" id="PF07980">
    <property type="entry name" value="SusD_RagB"/>
    <property type="match status" value="1"/>
</dbReference>
<dbReference type="Pfam" id="PF14322">
    <property type="entry name" value="SusD-like_3"/>
    <property type="match status" value="1"/>
</dbReference>